<evidence type="ECO:0000313" key="1">
    <source>
        <dbReference type="EMBL" id="CCO22725.1"/>
    </source>
</evidence>
<dbReference type="eggNOG" id="ENOG5032ZHX">
    <property type="taxonomic scope" value="Bacteria"/>
</dbReference>
<evidence type="ECO:0000313" key="2">
    <source>
        <dbReference type="Proteomes" id="UP000010808"/>
    </source>
</evidence>
<dbReference type="HOGENOM" id="CLU_091283_4_0_7"/>
<dbReference type="AlphaFoldDB" id="L0R961"/>
<dbReference type="NCBIfam" id="NF045669">
    <property type="entry name" value="DVU1555_fam_CGA"/>
    <property type="match status" value="1"/>
</dbReference>
<evidence type="ECO:0008006" key="3">
    <source>
        <dbReference type="Google" id="ProtNLM"/>
    </source>
</evidence>
<keyword evidence="2" id="KW-1185">Reference proteome</keyword>
<dbReference type="OrthoDB" id="163426at2"/>
<accession>L0R961</accession>
<dbReference type="PATRIC" id="fig|1121451.3.peg.700"/>
<dbReference type="RefSeq" id="WP_015335333.1">
    <property type="nucleotide sequence ID" value="NC_020055.1"/>
</dbReference>
<gene>
    <name evidence="1" type="ORF">DESAM_20438</name>
</gene>
<organism evidence="1 2">
    <name type="scientific">Maridesulfovibrio hydrothermalis AM13 = DSM 14728</name>
    <dbReference type="NCBI Taxonomy" id="1121451"/>
    <lineage>
        <taxon>Bacteria</taxon>
        <taxon>Pseudomonadati</taxon>
        <taxon>Thermodesulfobacteriota</taxon>
        <taxon>Desulfovibrionia</taxon>
        <taxon>Desulfovibrionales</taxon>
        <taxon>Desulfovibrionaceae</taxon>
        <taxon>Maridesulfovibrio</taxon>
    </lineage>
</organism>
<name>L0R961_9BACT</name>
<dbReference type="STRING" id="1121451.DESAM_20438"/>
<dbReference type="EMBL" id="FO203522">
    <property type="protein sequence ID" value="CCO22725.1"/>
    <property type="molecule type" value="Genomic_DNA"/>
</dbReference>
<reference evidence="1 2" key="1">
    <citation type="submission" date="2012-10" db="EMBL/GenBank/DDBJ databases">
        <authorList>
            <person name="Genoscope - CEA"/>
        </authorList>
    </citation>
    <scope>NUCLEOTIDE SEQUENCE [LARGE SCALE GENOMIC DNA]</scope>
    <source>
        <strain evidence="2">AM13 / DSM 14728</strain>
    </source>
</reference>
<dbReference type="Proteomes" id="UP000010808">
    <property type="component" value="Chromosome"/>
</dbReference>
<protein>
    <recommendedName>
        <fullName evidence="3">C_GCAxxG_C_C family protein</fullName>
    </recommendedName>
</protein>
<dbReference type="KEGG" id="dhy:DESAM_20438"/>
<proteinExistence type="predicted"/>
<dbReference type="Pfam" id="PF09719">
    <property type="entry name" value="C_GCAxxG_C_C"/>
    <property type="match status" value="1"/>
</dbReference>
<dbReference type="InterPro" id="IPR010181">
    <property type="entry name" value="CGCAxxGCC_motif"/>
</dbReference>
<sequence length="154" mass="16870">MTDTDLRILQLHGSGYCCAQILILLCLDNMQRENPDLIRSVQGLCLGMGDCSGTCGILSSGICALSLYAGKGTEYEEADDKLPLLTENFREWFKEKTTAQYGGYICEDILGGKCGAPKPDRCGQLLVDAYNELIRILIEADFDPAQGRDEGDAY</sequence>